<dbReference type="InterPro" id="IPR007138">
    <property type="entry name" value="ABM_dom"/>
</dbReference>
<evidence type="ECO:0000259" key="1">
    <source>
        <dbReference type="PROSITE" id="PS51725"/>
    </source>
</evidence>
<dbReference type="AlphaFoldDB" id="A0AAU4K7R6"/>
<reference evidence="2 3" key="1">
    <citation type="submission" date="2022-10" db="EMBL/GenBank/DDBJ databases">
        <title>The complete genomes of actinobacterial strains from the NBC collection.</title>
        <authorList>
            <person name="Joergensen T.S."/>
            <person name="Alvarez Arevalo M."/>
            <person name="Sterndorff E.B."/>
            <person name="Faurdal D."/>
            <person name="Vuksanovic O."/>
            <person name="Mourched A.-S."/>
            <person name="Charusanti P."/>
            <person name="Shaw S."/>
            <person name="Blin K."/>
            <person name="Weber T."/>
        </authorList>
    </citation>
    <scope>NUCLEOTIDE SEQUENCE [LARGE SCALE GENOMIC DNA]</scope>
    <source>
        <strain evidence="2 3">NBC_00319</strain>
    </source>
</reference>
<dbReference type="RefSeq" id="WP_328858919.1">
    <property type="nucleotide sequence ID" value="NZ_CP108021.1"/>
</dbReference>
<feature type="domain" description="ABM" evidence="1">
    <location>
        <begin position="4"/>
        <end position="95"/>
    </location>
</feature>
<accession>A0AAU4K7R6</accession>
<keyword evidence="2" id="KW-0560">Oxidoreductase</keyword>
<gene>
    <name evidence="2" type="ORF">OG579_09445</name>
</gene>
<evidence type="ECO:0000313" key="2">
    <source>
        <dbReference type="EMBL" id="WUM21967.1"/>
    </source>
</evidence>
<dbReference type="Pfam" id="PF03992">
    <property type="entry name" value="ABM"/>
    <property type="match status" value="1"/>
</dbReference>
<name>A0AAU4K7R6_9NOCA</name>
<dbReference type="Proteomes" id="UP001432128">
    <property type="component" value="Chromosome"/>
</dbReference>
<dbReference type="Gene3D" id="3.30.70.100">
    <property type="match status" value="1"/>
</dbReference>
<dbReference type="KEGG" id="whr:OG579_09445"/>
<dbReference type="EMBL" id="CP108021">
    <property type="protein sequence ID" value="WUM21967.1"/>
    <property type="molecule type" value="Genomic_DNA"/>
</dbReference>
<dbReference type="GO" id="GO:0004497">
    <property type="term" value="F:monooxygenase activity"/>
    <property type="evidence" value="ECO:0007669"/>
    <property type="project" value="UniProtKB-KW"/>
</dbReference>
<organism evidence="2 3">
    <name type="scientific">Williamsia herbipolensis</name>
    <dbReference type="NCBI Taxonomy" id="1603258"/>
    <lineage>
        <taxon>Bacteria</taxon>
        <taxon>Bacillati</taxon>
        <taxon>Actinomycetota</taxon>
        <taxon>Actinomycetes</taxon>
        <taxon>Mycobacteriales</taxon>
        <taxon>Nocardiaceae</taxon>
        <taxon>Williamsia</taxon>
    </lineage>
</organism>
<keyword evidence="2" id="KW-0503">Monooxygenase</keyword>
<dbReference type="PANTHER" id="PTHR33336">
    <property type="entry name" value="QUINOL MONOOXYGENASE YGIN-RELATED"/>
    <property type="match status" value="1"/>
</dbReference>
<dbReference type="SUPFAM" id="SSF54909">
    <property type="entry name" value="Dimeric alpha+beta barrel"/>
    <property type="match status" value="1"/>
</dbReference>
<dbReference type="PANTHER" id="PTHR33336:SF3">
    <property type="entry name" value="ABM DOMAIN-CONTAINING PROTEIN"/>
    <property type="match status" value="1"/>
</dbReference>
<sequence>MSDLHVVATIPAKPGFEKEVGDALAELAVATRDEPGCISYDLYESQAEPGTFVTVELWKAQSDLDAHMASPHLTAAMGKVGEHLGALKIHPLTAK</sequence>
<dbReference type="InterPro" id="IPR011008">
    <property type="entry name" value="Dimeric_a/b-barrel"/>
</dbReference>
<dbReference type="PROSITE" id="PS51725">
    <property type="entry name" value="ABM"/>
    <property type="match status" value="1"/>
</dbReference>
<proteinExistence type="predicted"/>
<protein>
    <submittedName>
        <fullName evidence="2">Antibiotic biosynthesis monooxygenase</fullName>
    </submittedName>
</protein>
<dbReference type="InterPro" id="IPR050744">
    <property type="entry name" value="AI-2_Isomerase_LsrG"/>
</dbReference>
<keyword evidence="3" id="KW-1185">Reference proteome</keyword>
<evidence type="ECO:0000313" key="3">
    <source>
        <dbReference type="Proteomes" id="UP001432128"/>
    </source>
</evidence>